<protein>
    <submittedName>
        <fullName evidence="5">Uncharacterized protein</fullName>
    </submittedName>
</protein>
<dbReference type="PANTHER" id="PTHR34452">
    <property type="entry name" value="MYOSIN HEAVY CHAIN-RELATED PROTEIN"/>
    <property type="match status" value="1"/>
</dbReference>
<proteinExistence type="predicted"/>
<feature type="region of interest" description="Disordered" evidence="2">
    <location>
        <begin position="378"/>
        <end position="457"/>
    </location>
</feature>
<accession>A0A914VY78</accession>
<evidence type="ECO:0000256" key="2">
    <source>
        <dbReference type="SAM" id="MobiDB-lite"/>
    </source>
</evidence>
<keyword evidence="4" id="KW-1185">Reference proteome</keyword>
<evidence type="ECO:0000313" key="5">
    <source>
        <dbReference type="WBParaSite" id="PSAMB.scaffold263size60343.g3955.t1"/>
    </source>
</evidence>
<evidence type="ECO:0000313" key="4">
    <source>
        <dbReference type="Proteomes" id="UP000887566"/>
    </source>
</evidence>
<feature type="compositionally biased region" description="Polar residues" evidence="2">
    <location>
        <begin position="392"/>
        <end position="406"/>
    </location>
</feature>
<organism evidence="4 5">
    <name type="scientific">Plectus sambesii</name>
    <dbReference type="NCBI Taxonomy" id="2011161"/>
    <lineage>
        <taxon>Eukaryota</taxon>
        <taxon>Metazoa</taxon>
        <taxon>Ecdysozoa</taxon>
        <taxon>Nematoda</taxon>
        <taxon>Chromadorea</taxon>
        <taxon>Plectida</taxon>
        <taxon>Plectina</taxon>
        <taxon>Plectoidea</taxon>
        <taxon>Plectidae</taxon>
        <taxon>Plectus</taxon>
    </lineage>
</organism>
<feature type="compositionally biased region" description="Low complexity" evidence="2">
    <location>
        <begin position="446"/>
        <end position="457"/>
    </location>
</feature>
<feature type="compositionally biased region" description="Low complexity" evidence="2">
    <location>
        <begin position="605"/>
        <end position="651"/>
    </location>
</feature>
<feature type="region of interest" description="Disordered" evidence="2">
    <location>
        <begin position="1004"/>
        <end position="1047"/>
    </location>
</feature>
<sequence length="1282" mass="138193">MGDKRFLWVLLALVIVLLGSGAALGQASGPPPKTKLCGNDDCTEVLFEGTVNRPQQGTHSEFLHYPDVGATIKVYAIKFSDRTDLWEGGIDDEASEKSRGFFYSQHVNIDGYLTFLRNAVKQNKTLFVHNQLAQMKYKSLLGTKQAMPELIKDLEVTERRYAAENNLPEPEPLDLAALGFQVENGHGHSHGGHGHSHGGHGHSHGGHGHSHDAHDAHGHSHDAHGHSHDDHDHNHGHSHEAPASDSKPKVEQNALRRNMQQQAGSNPQPKPDPVPQPTPVIADPKPTLTPSQVPTPTEAPQTVKAVKPPSTTGEPKPAVTNDVPEVKPAVVKDVPEVKPAVVNDVPDVKPAVANDVPDVKPAVVKDIPEVKPVEAAKALPNAVHTPDAPPQSAESQESALPLTDNSVDALAADSLRPADETSLPPTKAPVEEIPATTESPAEIVDVPTNTPVQTTTPLPVAVTTESILQRSAEAVAEAWNSVASEANAVKIEPPVDAPADQAPAKLDLPDELFADLVNDSIFEQNANVGPAATDPALFAAESDAPPSSGDERAPVADHAALHPEHLPPVAETPSKVEDVPLPPLSAADTIATETAEIPVPPLDLPPLESSLPSHSGASPDASPLADDASAGAAPSHSSHPDSPSNSASPDAAHPETTTPAPSQVDGPLRHREPATAHPPDPAPATPPQHTHVRDEDGQHYCIMGDCDRKIPDELPTDVWTQPAEYLPPPVGVPIDGSQSKWGGNVLRTIGSVIKRAIGFVRVILPSAFDSIDDAAVILLLILPIVIVNRLICGCLANDPKLAAFDRRRFVDVCTEKKALEIENKKLNEALKLGGNNTQAMADSERVRAHAEAQLKQMAQQMEGLHKRNADLESECDKLREEQEALRQRAEDERQRAAELTTRSKELERRSEMLDAQVGEYRTTCEEARDRADRCYDELQQKTSALAEVEAQERQLRLELSEVRADLKTTEEEVRQLRARNETLESESLQLTEMIEELNKAAVAHSATTDPNGDSGGSGGWSDIGEFDAPDHGKAETKRRRSASPGDIIDAARLRAQVKKLESDLEQARLSLQKDADSRTHTQSKLITTQEELAKRQAQLDQKEQERLETHAQCKRLFTMIEEKDAKIRAREEAAEKLRDSCFLKLLFLISAKVVTLKKKPADVSMIVLLLLTVALSVVQLGGAQSNCADYTRLSECGDCAPFLTSAQVYHTLGESGKAWLEAIAAAECNKRPDPVLCVTCARMDVDRAWAATNSSISCQAICDNCAQLVMSPCASCASDCPP</sequence>
<dbReference type="WBParaSite" id="PSAMB.scaffold263size60343.g3955.t1">
    <property type="protein sequence ID" value="PSAMB.scaffold263size60343.g3955.t1"/>
    <property type="gene ID" value="PSAMB.scaffold263size60343.g3955"/>
</dbReference>
<dbReference type="Gene3D" id="2.30.30.40">
    <property type="entry name" value="SH3 Domains"/>
    <property type="match status" value="1"/>
</dbReference>
<dbReference type="Proteomes" id="UP000887566">
    <property type="component" value="Unplaced"/>
</dbReference>
<feature type="compositionally biased region" description="Pro residues" evidence="2">
    <location>
        <begin position="268"/>
        <end position="278"/>
    </location>
</feature>
<dbReference type="PANTHER" id="PTHR34452:SF7">
    <property type="entry name" value="MYOSIN HEAVY CHAIN-RELATED PROTEIN"/>
    <property type="match status" value="1"/>
</dbReference>
<name>A0A914VY78_9BILA</name>
<feature type="compositionally biased region" description="Low complexity" evidence="2">
    <location>
        <begin position="586"/>
        <end position="597"/>
    </location>
</feature>
<feature type="compositionally biased region" description="Basic and acidic residues" evidence="2">
    <location>
        <begin position="209"/>
        <end position="250"/>
    </location>
</feature>
<dbReference type="Gene3D" id="1.10.287.1490">
    <property type="match status" value="1"/>
</dbReference>
<keyword evidence="3" id="KW-0732">Signal</keyword>
<feature type="signal peptide" evidence="3">
    <location>
        <begin position="1"/>
        <end position="25"/>
    </location>
</feature>
<feature type="compositionally biased region" description="Basic residues" evidence="2">
    <location>
        <begin position="187"/>
        <end position="208"/>
    </location>
</feature>
<reference evidence="5" key="1">
    <citation type="submission" date="2022-11" db="UniProtKB">
        <authorList>
            <consortium name="WormBaseParasite"/>
        </authorList>
    </citation>
    <scope>IDENTIFICATION</scope>
</reference>
<keyword evidence="1" id="KW-0175">Coiled coil</keyword>
<evidence type="ECO:0000256" key="3">
    <source>
        <dbReference type="SAM" id="SignalP"/>
    </source>
</evidence>
<evidence type="ECO:0000256" key="1">
    <source>
        <dbReference type="SAM" id="Coils"/>
    </source>
</evidence>
<feature type="compositionally biased region" description="Polar residues" evidence="2">
    <location>
        <begin position="288"/>
        <end position="300"/>
    </location>
</feature>
<feature type="chain" id="PRO_5036972966" evidence="3">
    <location>
        <begin position="26"/>
        <end position="1282"/>
    </location>
</feature>
<feature type="compositionally biased region" description="Pro residues" evidence="2">
    <location>
        <begin position="676"/>
        <end position="686"/>
    </location>
</feature>
<dbReference type="SUPFAM" id="SSF57997">
    <property type="entry name" value="Tropomyosin"/>
    <property type="match status" value="1"/>
</dbReference>
<feature type="compositionally biased region" description="Basic and acidic residues" evidence="2">
    <location>
        <begin position="549"/>
        <end position="565"/>
    </location>
</feature>
<feature type="region of interest" description="Disordered" evidence="2">
    <location>
        <begin position="887"/>
        <end position="907"/>
    </location>
</feature>
<feature type="coiled-coil region" evidence="1">
    <location>
        <begin position="1050"/>
        <end position="1140"/>
    </location>
</feature>
<feature type="region of interest" description="Disordered" evidence="2">
    <location>
        <begin position="533"/>
        <end position="693"/>
    </location>
</feature>
<feature type="region of interest" description="Disordered" evidence="2">
    <location>
        <begin position="183"/>
        <end position="326"/>
    </location>
</feature>